<proteinExistence type="predicted"/>
<evidence type="ECO:0000313" key="3">
    <source>
        <dbReference type="EMBL" id="AOT60844.1"/>
    </source>
</evidence>
<dbReference type="Gene3D" id="1.10.260.40">
    <property type="entry name" value="lambda repressor-like DNA-binding domains"/>
    <property type="match status" value="1"/>
</dbReference>
<dbReference type="AlphaFoldDB" id="A0A1D8G5X4"/>
<dbReference type="EMBL" id="CP017316">
    <property type="protein sequence ID" value="AOT60844.1"/>
    <property type="molecule type" value="Genomic_DNA"/>
</dbReference>
<dbReference type="PROSITE" id="PS50943">
    <property type="entry name" value="HTH_CROC1"/>
    <property type="match status" value="1"/>
</dbReference>
<accession>A0A1D8G5X4</accession>
<dbReference type="InterPro" id="IPR010982">
    <property type="entry name" value="Lambda_DNA-bd_dom_sf"/>
</dbReference>
<dbReference type="InterPro" id="IPR043917">
    <property type="entry name" value="DUF5753"/>
</dbReference>
<sequence length="325" mass="36661">MSSEPIPIIRRPRRVAGSGGSSTAALIMLGLAAKELRERAGLTQTALAKAIHVSNSTICRLEAARAENPPERRTVEAVLAHLRASPEKRAEMLSLLSRALEPEWYQHRYSDCTPDHLRRLLGLESMAISLTTYEARLVPGLLQSPGYTRCVVLTGLHLREWDSPEVESRLAQRRERQARVLGQDDPPRCVFLMDESVLYRRVGADEVMREQMEHLRELAARPHITVRFVLLDRMIAGNAGTMAGSMTHLVFGRGSLPDLVYVEGYEKADYHSKPTRSAEERARPWPVKENEFERHLQLLLRLQGEACASPAKSRLMLDDAVRRYA</sequence>
<dbReference type="InterPro" id="IPR001387">
    <property type="entry name" value="Cro/C1-type_HTH"/>
</dbReference>
<evidence type="ECO:0000313" key="4">
    <source>
        <dbReference type="Proteomes" id="UP000095349"/>
    </source>
</evidence>
<dbReference type="CDD" id="cd00093">
    <property type="entry name" value="HTH_XRE"/>
    <property type="match status" value="1"/>
</dbReference>
<feature type="domain" description="HTH cro/C1-type" evidence="2">
    <location>
        <begin position="34"/>
        <end position="62"/>
    </location>
</feature>
<dbReference type="Pfam" id="PF13560">
    <property type="entry name" value="HTH_31"/>
    <property type="match status" value="1"/>
</dbReference>
<dbReference type="SMART" id="SM00530">
    <property type="entry name" value="HTH_XRE"/>
    <property type="match status" value="1"/>
</dbReference>
<gene>
    <name evidence="3" type="ORF">A4G23_03719</name>
</gene>
<name>A0A1D8G5X4_9ACTN</name>
<evidence type="ECO:0000259" key="2">
    <source>
        <dbReference type="PROSITE" id="PS50943"/>
    </source>
</evidence>
<organism evidence="3 4">
    <name type="scientific">Streptomyces rubrolavendulae</name>
    <dbReference type="NCBI Taxonomy" id="285473"/>
    <lineage>
        <taxon>Bacteria</taxon>
        <taxon>Bacillati</taxon>
        <taxon>Actinomycetota</taxon>
        <taxon>Actinomycetes</taxon>
        <taxon>Kitasatosporales</taxon>
        <taxon>Streptomycetaceae</taxon>
        <taxon>Streptomyces</taxon>
    </lineage>
</organism>
<protein>
    <submittedName>
        <fullName evidence="3">Helix-turn-helix protein</fullName>
    </submittedName>
</protein>
<dbReference type="KEGG" id="srn:A4G23_03719"/>
<dbReference type="SUPFAM" id="SSF47413">
    <property type="entry name" value="lambda repressor-like DNA-binding domains"/>
    <property type="match status" value="1"/>
</dbReference>
<dbReference type="Pfam" id="PF19054">
    <property type="entry name" value="DUF5753"/>
    <property type="match status" value="1"/>
</dbReference>
<dbReference type="Proteomes" id="UP000095349">
    <property type="component" value="Chromosome"/>
</dbReference>
<evidence type="ECO:0000256" key="1">
    <source>
        <dbReference type="SAM" id="MobiDB-lite"/>
    </source>
</evidence>
<dbReference type="GO" id="GO:0003677">
    <property type="term" value="F:DNA binding"/>
    <property type="evidence" value="ECO:0007669"/>
    <property type="project" value="InterPro"/>
</dbReference>
<feature type="region of interest" description="Disordered" evidence="1">
    <location>
        <begin position="1"/>
        <end position="20"/>
    </location>
</feature>
<reference evidence="3 4" key="1">
    <citation type="submission" date="2016-09" db="EMBL/GenBank/DDBJ databases">
        <title>Streptomyces rubrolavendulae MJM4426 Genome sequencing and assembly.</title>
        <authorList>
            <person name="Kim J.-G."/>
        </authorList>
    </citation>
    <scope>NUCLEOTIDE SEQUENCE [LARGE SCALE GENOMIC DNA]</scope>
    <source>
        <strain evidence="3 4">MJM4426</strain>
    </source>
</reference>
<dbReference type="PATRIC" id="fig|285473.5.peg.3896"/>
<keyword evidence="4" id="KW-1185">Reference proteome</keyword>
<dbReference type="STRING" id="285473.A4G23_03719"/>